<proteinExistence type="predicted"/>
<keyword evidence="1" id="KW-0812">Transmembrane</keyword>
<dbReference type="AlphaFoldDB" id="A0A0S1X8C5"/>
<dbReference type="PATRIC" id="fig|55802.8.peg.47"/>
<reference evidence="2 3" key="1">
    <citation type="journal article" date="2016" name="Genome Announc.">
        <title>Complete genome sequence of the hyperthermophilic and piezophilic archaeon Thermococcus barophilus Ch5, capable of growth at the expense of hydrogenogenesis from carbon monoxide and formate.</title>
        <authorList>
            <person name="Oger P."/>
            <person name="Sokolova T.G."/>
            <person name="Kozhevnikova D.A."/>
            <person name="Taranov E.A."/>
            <person name="Vannier P."/>
            <person name="Lee H.S."/>
            <person name="Kwon K.K."/>
            <person name="Kang S.G."/>
            <person name="Lee J.H."/>
            <person name="Bonch-Osmolovskaya E.A."/>
            <person name="Lebedinsky A.V."/>
        </authorList>
    </citation>
    <scope>NUCLEOTIDE SEQUENCE [LARGE SCALE GENOMIC DNA]</scope>
    <source>
        <strain evidence="3">Ch5</strain>
    </source>
</reference>
<evidence type="ECO:0000313" key="2">
    <source>
        <dbReference type="EMBL" id="ALM74029.1"/>
    </source>
</evidence>
<feature type="transmembrane region" description="Helical" evidence="1">
    <location>
        <begin position="28"/>
        <end position="49"/>
    </location>
</feature>
<name>A0A0S1X8C5_THEBA</name>
<accession>A0A0S1X8C5</accession>
<protein>
    <submittedName>
        <fullName evidence="2">Uncharacterized protein</fullName>
    </submittedName>
</protein>
<feature type="transmembrane region" description="Helical" evidence="1">
    <location>
        <begin position="69"/>
        <end position="96"/>
    </location>
</feature>
<sequence>MYFSITSTFNTLNTFQTGLSFNIIVRKILVVIMRRIAIWFVGLFVWAYFLKGIEMALQSIEPPYTIGDYIGYIFIITLELIILAWFTYPIWGLILYTWKAHKRLQRHGITSIPKALKIGAKLTFSGPHIPNYKQKITKSMITGFIASRLLFSDDILDEMIEMGYFEEKI</sequence>
<keyword evidence="1" id="KW-0472">Membrane</keyword>
<evidence type="ECO:0000313" key="3">
    <source>
        <dbReference type="Proteomes" id="UP000066042"/>
    </source>
</evidence>
<organism evidence="2 3">
    <name type="scientific">Thermococcus barophilus</name>
    <dbReference type="NCBI Taxonomy" id="55802"/>
    <lineage>
        <taxon>Archaea</taxon>
        <taxon>Methanobacteriati</taxon>
        <taxon>Methanobacteriota</taxon>
        <taxon>Thermococci</taxon>
        <taxon>Thermococcales</taxon>
        <taxon>Thermococcaceae</taxon>
        <taxon>Thermococcus</taxon>
    </lineage>
</organism>
<gene>
    <name evidence="2" type="ORF">TBCH5v1_0049</name>
</gene>
<dbReference type="EMBL" id="CP013050">
    <property type="protein sequence ID" value="ALM74029.1"/>
    <property type="molecule type" value="Genomic_DNA"/>
</dbReference>
<dbReference type="Proteomes" id="UP000066042">
    <property type="component" value="Chromosome"/>
</dbReference>
<evidence type="ECO:0000256" key="1">
    <source>
        <dbReference type="SAM" id="Phobius"/>
    </source>
</evidence>
<keyword evidence="1" id="KW-1133">Transmembrane helix</keyword>